<dbReference type="InterPro" id="IPR016159">
    <property type="entry name" value="Cullin_repeat-like_dom_sf"/>
</dbReference>
<proteinExistence type="inferred from homology"/>
<keyword evidence="7" id="KW-1185">Reference proteome</keyword>
<evidence type="ECO:0000256" key="3">
    <source>
        <dbReference type="RuleBase" id="RU365026"/>
    </source>
</evidence>
<comment type="function">
    <text evidence="3">Component of the exocyst complex.</text>
</comment>
<dbReference type="InterPro" id="IPR046364">
    <property type="entry name" value="Exo70_C"/>
</dbReference>
<name>A0ABQ9B319_9ROSI</name>
<feature type="chain" id="PRO_5047362512" description="Exocyst subunit Exo70 family protein" evidence="4">
    <location>
        <begin position="22"/>
        <end position="110"/>
    </location>
</feature>
<dbReference type="EMBL" id="JAPFFI010000013">
    <property type="protein sequence ID" value="KAJ6371500.1"/>
    <property type="molecule type" value="Genomic_DNA"/>
</dbReference>
<gene>
    <name evidence="6" type="ORF">OIU77_001912</name>
</gene>
<evidence type="ECO:0000259" key="5">
    <source>
        <dbReference type="Pfam" id="PF03081"/>
    </source>
</evidence>
<feature type="signal peptide" evidence="4">
    <location>
        <begin position="1"/>
        <end position="21"/>
    </location>
</feature>
<keyword evidence="3" id="KW-0653">Protein transport</keyword>
<organism evidence="6 7">
    <name type="scientific">Salix suchowensis</name>
    <dbReference type="NCBI Taxonomy" id="1278906"/>
    <lineage>
        <taxon>Eukaryota</taxon>
        <taxon>Viridiplantae</taxon>
        <taxon>Streptophyta</taxon>
        <taxon>Embryophyta</taxon>
        <taxon>Tracheophyta</taxon>
        <taxon>Spermatophyta</taxon>
        <taxon>Magnoliopsida</taxon>
        <taxon>eudicotyledons</taxon>
        <taxon>Gunneridae</taxon>
        <taxon>Pentapetalae</taxon>
        <taxon>rosids</taxon>
        <taxon>fabids</taxon>
        <taxon>Malpighiales</taxon>
        <taxon>Salicaceae</taxon>
        <taxon>Saliceae</taxon>
        <taxon>Salix</taxon>
    </lineage>
</organism>
<reference evidence="6" key="2">
    <citation type="journal article" date="2023" name="Int. J. Mol. Sci.">
        <title>De Novo Assembly and Annotation of 11 Diverse Shrub Willow (Salix) Genomes Reveals Novel Gene Organization in Sex-Linked Regions.</title>
        <authorList>
            <person name="Hyden B."/>
            <person name="Feng K."/>
            <person name="Yates T.B."/>
            <person name="Jawdy S."/>
            <person name="Cereghino C."/>
            <person name="Smart L.B."/>
            <person name="Muchero W."/>
        </authorList>
    </citation>
    <scope>NUCLEOTIDE SEQUENCE</scope>
    <source>
        <tissue evidence="6">Shoot tip</tissue>
    </source>
</reference>
<dbReference type="Proteomes" id="UP001141253">
    <property type="component" value="Chromosome 17"/>
</dbReference>
<dbReference type="SUPFAM" id="SSF74788">
    <property type="entry name" value="Cullin repeat-like"/>
    <property type="match status" value="1"/>
</dbReference>
<dbReference type="Pfam" id="PF03081">
    <property type="entry name" value="Exo70_C"/>
    <property type="match status" value="1"/>
</dbReference>
<sequence length="110" mass="12383">MEKHGQVASLCLLLVFDAVELLNETVKVFLMQLLNFTEAVAIRRRSLEKLFQILDMYDALSGVFPDLEAMVMDEFVCTEAERVLAGLGRASKGTFMEFENAVKRETSSLC</sequence>
<keyword evidence="2 3" id="KW-0813">Transport</keyword>
<accession>A0ABQ9B319</accession>
<evidence type="ECO:0000256" key="2">
    <source>
        <dbReference type="ARBA" id="ARBA00022448"/>
    </source>
</evidence>
<protein>
    <recommendedName>
        <fullName evidence="3">Exocyst subunit Exo70 family protein</fullName>
    </recommendedName>
</protein>
<comment type="caution">
    <text evidence="6">The sequence shown here is derived from an EMBL/GenBank/DDBJ whole genome shotgun (WGS) entry which is preliminary data.</text>
</comment>
<dbReference type="InterPro" id="IPR004140">
    <property type="entry name" value="Exo70"/>
</dbReference>
<evidence type="ECO:0000313" key="6">
    <source>
        <dbReference type="EMBL" id="KAJ6371500.1"/>
    </source>
</evidence>
<dbReference type="Gene3D" id="1.20.1280.170">
    <property type="entry name" value="Exocyst complex component Exo70"/>
    <property type="match status" value="1"/>
</dbReference>
<reference evidence="6" key="1">
    <citation type="submission" date="2022-10" db="EMBL/GenBank/DDBJ databases">
        <authorList>
            <person name="Hyden B.L."/>
            <person name="Feng K."/>
            <person name="Yates T."/>
            <person name="Jawdy S."/>
            <person name="Smart L.B."/>
            <person name="Muchero W."/>
        </authorList>
    </citation>
    <scope>NUCLEOTIDE SEQUENCE</scope>
    <source>
        <tissue evidence="6">Shoot tip</tissue>
    </source>
</reference>
<evidence type="ECO:0000256" key="4">
    <source>
        <dbReference type="SAM" id="SignalP"/>
    </source>
</evidence>
<keyword evidence="3" id="KW-0268">Exocytosis</keyword>
<feature type="domain" description="Exocyst complex subunit Exo70 C-terminal" evidence="5">
    <location>
        <begin position="19"/>
        <end position="107"/>
    </location>
</feature>
<evidence type="ECO:0000256" key="1">
    <source>
        <dbReference type="ARBA" id="ARBA00006756"/>
    </source>
</evidence>
<keyword evidence="4" id="KW-0732">Signal</keyword>
<comment type="similarity">
    <text evidence="1 3">Belongs to the EXO70 family.</text>
</comment>
<dbReference type="PANTHER" id="PTHR12542">
    <property type="entry name" value="EXOCYST COMPLEX PROTEIN EXO70"/>
    <property type="match status" value="1"/>
</dbReference>
<dbReference type="PANTHER" id="PTHR12542:SF142">
    <property type="entry name" value="EXOCYST SUBUNIT EXO70 FAMILY PROTEIN"/>
    <property type="match status" value="1"/>
</dbReference>
<evidence type="ECO:0000313" key="7">
    <source>
        <dbReference type="Proteomes" id="UP001141253"/>
    </source>
</evidence>